<dbReference type="Gene3D" id="2.60.40.1740">
    <property type="entry name" value="hypothetical protein (bacova_03559)"/>
    <property type="match status" value="1"/>
</dbReference>
<dbReference type="EMBL" id="JAGDYP010000003">
    <property type="protein sequence ID" value="MBO1883717.1"/>
    <property type="molecule type" value="Genomic_DNA"/>
</dbReference>
<evidence type="ECO:0000313" key="2">
    <source>
        <dbReference type="EMBL" id="MBO1883717.1"/>
    </source>
</evidence>
<dbReference type="Proteomes" id="UP000681610">
    <property type="component" value="Unassembled WGS sequence"/>
</dbReference>
<proteinExistence type="predicted"/>
<evidence type="ECO:0000313" key="3">
    <source>
        <dbReference type="Proteomes" id="UP000681610"/>
    </source>
</evidence>
<comment type="caution">
    <text evidence="2">The sequence shown here is derived from an EMBL/GenBank/DDBJ whole genome shotgun (WGS) entry which is preliminary data.</text>
</comment>
<feature type="domain" description="BT-3987-like N-terminal" evidence="1">
    <location>
        <begin position="29"/>
        <end position="141"/>
    </location>
</feature>
<evidence type="ECO:0000259" key="1">
    <source>
        <dbReference type="Pfam" id="PF08522"/>
    </source>
</evidence>
<dbReference type="Gene3D" id="2.60.120.200">
    <property type="match status" value="1"/>
</dbReference>
<reference evidence="2 3" key="1">
    <citation type="submission" date="2021-03" db="EMBL/GenBank/DDBJ databases">
        <title>Isolation and description of Capnocytophaga bilenii sp. nov., a novel Capnocytophaga species, isolated from a gingivitis subject.</title>
        <authorList>
            <person name="Antezack A."/>
            <person name="Monnet-Corti V."/>
            <person name="La Scola B."/>
        </authorList>
    </citation>
    <scope>NUCLEOTIDE SEQUENCE [LARGE SCALE GENOMIC DNA]</scope>
    <source>
        <strain evidence="2 3">Marseille-Q4570</strain>
    </source>
</reference>
<organism evidence="2 3">
    <name type="scientific">Capnocytophaga bilenii</name>
    <dbReference type="NCBI Taxonomy" id="2819369"/>
    <lineage>
        <taxon>Bacteria</taxon>
        <taxon>Pseudomonadati</taxon>
        <taxon>Bacteroidota</taxon>
        <taxon>Flavobacteriia</taxon>
        <taxon>Flavobacteriales</taxon>
        <taxon>Flavobacteriaceae</taxon>
        <taxon>Capnocytophaga</taxon>
    </lineage>
</organism>
<dbReference type="SUPFAM" id="SSF49899">
    <property type="entry name" value="Concanavalin A-like lectins/glucanases"/>
    <property type="match status" value="1"/>
</dbReference>
<protein>
    <submittedName>
        <fullName evidence="2">DUF1735 and LamG domain-containing protein</fullName>
    </submittedName>
</protein>
<sequence>MKYIKYCIGVVAFLALYACKDKENSLLETKVYFEKEQQKLKVGEGVNTYEFNITSRLTNIADEVVNVTYQVGNAQMVADYNAKNGTKYQMMPAENFSLASNSASIKSGSIYADPCKLILKNLSGIQEGSTYVVPVTIADASLPTIEARTMFVEITKPTVISKVMNFNGKFLSIPMPTNAKFNSLTYEALIYVDNFVLLSTVMGAEGNLILRFGDTTVDAEQIQIAGNVQFNPAMKFVTGKWYHVAFVFNGASKLAEIFVDGEKVAEKTASVSSFNLTGPFFIGYAYDYDPNRIWRGKMSECRIWNVARTASQLKNNRLGVDPNSEGLFGYWKLNGTDSYEKNGVYYIKDQSKNKLDATSRYGRYSGGAGPSTQPDIVNLRVDIAD</sequence>
<gene>
    <name evidence="2" type="ORF">J4N46_04605</name>
</gene>
<name>A0ABS3PWN4_9FLAO</name>
<dbReference type="InterPro" id="IPR013728">
    <property type="entry name" value="BT_3987-like_N"/>
</dbReference>
<accession>A0ABS3PWN4</accession>
<dbReference type="Pfam" id="PF13385">
    <property type="entry name" value="Laminin_G_3"/>
    <property type="match status" value="1"/>
</dbReference>
<dbReference type="Pfam" id="PF08522">
    <property type="entry name" value="BT_3987-like_N"/>
    <property type="match status" value="1"/>
</dbReference>
<dbReference type="InterPro" id="IPR013320">
    <property type="entry name" value="ConA-like_dom_sf"/>
</dbReference>
<dbReference type="PROSITE" id="PS51257">
    <property type="entry name" value="PROKAR_LIPOPROTEIN"/>
    <property type="match status" value="1"/>
</dbReference>
<dbReference type="RefSeq" id="WP_208058339.1">
    <property type="nucleotide sequence ID" value="NZ_JAGDYP010000003.1"/>
</dbReference>
<keyword evidence="3" id="KW-1185">Reference proteome</keyword>